<name>A0A834T8T6_9FABA</name>
<dbReference type="InterPro" id="IPR027443">
    <property type="entry name" value="IPNS-like_sf"/>
</dbReference>
<dbReference type="InterPro" id="IPR050231">
    <property type="entry name" value="Iron_ascorbate_oxido_reductase"/>
</dbReference>
<evidence type="ECO:0000313" key="14">
    <source>
        <dbReference type="Proteomes" id="UP000634136"/>
    </source>
</evidence>
<keyword evidence="4 13" id="KW-0223">Dioxygenase</keyword>
<dbReference type="Pfam" id="PF03171">
    <property type="entry name" value="2OG-FeII_Oxy"/>
    <property type="match status" value="1"/>
</dbReference>
<evidence type="ECO:0000256" key="8">
    <source>
        <dbReference type="ARBA" id="ARBA00061560"/>
    </source>
</evidence>
<keyword evidence="6 10" id="KW-0408">Iron</keyword>
<dbReference type="EC" id="1.14.11.15" evidence="9"/>
<evidence type="ECO:0000256" key="11">
    <source>
        <dbReference type="SAM" id="Coils"/>
    </source>
</evidence>
<evidence type="ECO:0000256" key="5">
    <source>
        <dbReference type="ARBA" id="ARBA00023002"/>
    </source>
</evidence>
<dbReference type="PANTHER" id="PTHR47990">
    <property type="entry name" value="2-OXOGLUTARATE (2OG) AND FE(II)-DEPENDENT OXYGENASE SUPERFAMILY PROTEIN-RELATED"/>
    <property type="match status" value="1"/>
</dbReference>
<evidence type="ECO:0000259" key="12">
    <source>
        <dbReference type="PROSITE" id="PS51471"/>
    </source>
</evidence>
<organism evidence="13 14">
    <name type="scientific">Senna tora</name>
    <dbReference type="NCBI Taxonomy" id="362788"/>
    <lineage>
        <taxon>Eukaryota</taxon>
        <taxon>Viridiplantae</taxon>
        <taxon>Streptophyta</taxon>
        <taxon>Embryophyta</taxon>
        <taxon>Tracheophyta</taxon>
        <taxon>Spermatophyta</taxon>
        <taxon>Magnoliopsida</taxon>
        <taxon>eudicotyledons</taxon>
        <taxon>Gunneridae</taxon>
        <taxon>Pentapetalae</taxon>
        <taxon>rosids</taxon>
        <taxon>fabids</taxon>
        <taxon>Fabales</taxon>
        <taxon>Fabaceae</taxon>
        <taxon>Caesalpinioideae</taxon>
        <taxon>Cassia clade</taxon>
        <taxon>Senna</taxon>
    </lineage>
</organism>
<dbReference type="InterPro" id="IPR005123">
    <property type="entry name" value="Oxoglu/Fe-dep_dioxygenase_dom"/>
</dbReference>
<gene>
    <name evidence="13" type="ORF">G2W53_031184</name>
</gene>
<feature type="domain" description="Fe2OG dioxygenase" evidence="12">
    <location>
        <begin position="189"/>
        <end position="290"/>
    </location>
</feature>
<evidence type="ECO:0000256" key="7">
    <source>
        <dbReference type="ARBA" id="ARBA00037909"/>
    </source>
</evidence>
<evidence type="ECO:0000256" key="10">
    <source>
        <dbReference type="RuleBase" id="RU003682"/>
    </source>
</evidence>
<evidence type="ECO:0000313" key="13">
    <source>
        <dbReference type="EMBL" id="KAF7817215.1"/>
    </source>
</evidence>
<dbReference type="InterPro" id="IPR026992">
    <property type="entry name" value="DIOX_N"/>
</dbReference>
<feature type="coiled-coil region" evidence="11">
    <location>
        <begin position="146"/>
        <end position="173"/>
    </location>
</feature>
<dbReference type="GO" id="GO:0016707">
    <property type="term" value="F:gibberellin 3-beta-dioxygenase activity"/>
    <property type="evidence" value="ECO:0007669"/>
    <property type="project" value="UniProtKB-EC"/>
</dbReference>
<accession>A0A834T8T6</accession>
<dbReference type="PROSITE" id="PS51471">
    <property type="entry name" value="FE2OG_OXY"/>
    <property type="match status" value="1"/>
</dbReference>
<dbReference type="Proteomes" id="UP000634136">
    <property type="component" value="Unassembled WGS sequence"/>
</dbReference>
<evidence type="ECO:0000256" key="6">
    <source>
        <dbReference type="ARBA" id="ARBA00023004"/>
    </source>
</evidence>
<keyword evidence="14" id="KW-1185">Reference proteome</keyword>
<comment type="pathway">
    <text evidence="2">Hormone biosynthesis.</text>
</comment>
<evidence type="ECO:0000256" key="3">
    <source>
        <dbReference type="ARBA" id="ARBA00022723"/>
    </source>
</evidence>
<protein>
    <recommendedName>
        <fullName evidence="9">gibberellin 3beta-dioxygenase</fullName>
        <ecNumber evidence="9">1.14.11.15</ecNumber>
    </recommendedName>
</protein>
<comment type="similarity">
    <text evidence="8">Belongs to the iron/ascorbate-dependent oxidoreductase family. GA3OX subfamily.</text>
</comment>
<comment type="pathway">
    <text evidence="7">Plant hormone biosynthesis; gibberellin biosynthesis.</text>
</comment>
<keyword evidence="3 10" id="KW-0479">Metal-binding</keyword>
<dbReference type="InterPro" id="IPR044861">
    <property type="entry name" value="IPNS-like_FE2OG_OXY"/>
</dbReference>
<dbReference type="FunFam" id="2.60.120.330:FF:000013">
    <property type="entry name" value="Gibberellin 3-beta-dioxygenase 1"/>
    <property type="match status" value="1"/>
</dbReference>
<keyword evidence="5 10" id="KW-0560">Oxidoreductase</keyword>
<evidence type="ECO:0000256" key="1">
    <source>
        <dbReference type="ARBA" id="ARBA00001961"/>
    </source>
</evidence>
<dbReference type="OrthoDB" id="288590at2759"/>
<dbReference type="Gene3D" id="2.60.120.330">
    <property type="entry name" value="B-lactam Antibiotic, Isopenicillin N Synthase, Chain"/>
    <property type="match status" value="1"/>
</dbReference>
<dbReference type="Pfam" id="PF14226">
    <property type="entry name" value="DIOX_N"/>
    <property type="match status" value="1"/>
</dbReference>
<keyword evidence="11" id="KW-0175">Coiled coil</keyword>
<comment type="caution">
    <text evidence="13">The sequence shown here is derived from an EMBL/GenBank/DDBJ whole genome shotgun (WGS) entry which is preliminary data.</text>
</comment>
<dbReference type="EMBL" id="JAAIUW010000009">
    <property type="protein sequence ID" value="KAF7817215.1"/>
    <property type="molecule type" value="Genomic_DNA"/>
</dbReference>
<dbReference type="AlphaFoldDB" id="A0A834T8T6"/>
<dbReference type="GO" id="GO:0046872">
    <property type="term" value="F:metal ion binding"/>
    <property type="evidence" value="ECO:0007669"/>
    <property type="project" value="UniProtKB-KW"/>
</dbReference>
<evidence type="ECO:0000256" key="2">
    <source>
        <dbReference type="ARBA" id="ARBA00004972"/>
    </source>
</evidence>
<comment type="cofactor">
    <cofactor evidence="1">
        <name>L-ascorbate</name>
        <dbReference type="ChEBI" id="CHEBI:38290"/>
    </cofactor>
</comment>
<proteinExistence type="inferred from homology"/>
<sequence>MANISEEAANRIPLDFSSVKSLPDSHAWPHPGCSDGLSGSGSIPVVDLMDPNAMEAIGLACESWGAFQLNNHGIPLSLIEQVEVQATRLFTLPAHRKFKAQRSPGSITGYGPALISPFFPKSMWHEGFTIIGSPSDHAKRIWPYDHARFCEIMENYQKQMKKLAEEVTRMILKLVGVRDEEKEWVGSSESSGALQLNWYPPCPEPERAMGLAPHTDTSLLTILYQAQTSGLEILKQGEGWVPVRPHPGALVVHAGDLLHVMSNARFPSVLHRVTVNRTRQRYSFAYFYGPPQHCVISPPAFQNSVPRFRALTVKEYMDIKANNPDLALSSITIASTH</sequence>
<reference evidence="13" key="1">
    <citation type="submission" date="2020-09" db="EMBL/GenBank/DDBJ databases">
        <title>Genome-Enabled Discovery of Anthraquinone Biosynthesis in Senna tora.</title>
        <authorList>
            <person name="Kang S.-H."/>
            <person name="Pandey R.P."/>
            <person name="Lee C.-M."/>
            <person name="Sim J.-S."/>
            <person name="Jeong J.-T."/>
            <person name="Choi B.-S."/>
            <person name="Jung M."/>
            <person name="Ginzburg D."/>
            <person name="Zhao K."/>
            <person name="Won S.Y."/>
            <person name="Oh T.-J."/>
            <person name="Yu Y."/>
            <person name="Kim N.-H."/>
            <person name="Lee O.R."/>
            <person name="Lee T.-H."/>
            <person name="Bashyal P."/>
            <person name="Kim T.-S."/>
            <person name="Lee W.-H."/>
            <person name="Kawkins C."/>
            <person name="Kim C.-K."/>
            <person name="Kim J.S."/>
            <person name="Ahn B.O."/>
            <person name="Rhee S.Y."/>
            <person name="Sohng J.K."/>
        </authorList>
    </citation>
    <scope>NUCLEOTIDE SEQUENCE</scope>
    <source>
        <tissue evidence="13">Leaf</tissue>
    </source>
</reference>
<dbReference type="SUPFAM" id="SSF51197">
    <property type="entry name" value="Clavaminate synthase-like"/>
    <property type="match status" value="1"/>
</dbReference>
<evidence type="ECO:0000256" key="4">
    <source>
        <dbReference type="ARBA" id="ARBA00022964"/>
    </source>
</evidence>
<evidence type="ECO:0000256" key="9">
    <source>
        <dbReference type="ARBA" id="ARBA00066695"/>
    </source>
</evidence>
<dbReference type="GO" id="GO:0009686">
    <property type="term" value="P:gibberellin biosynthetic process"/>
    <property type="evidence" value="ECO:0007669"/>
    <property type="project" value="UniProtKB-ARBA"/>
</dbReference>